<comment type="similarity">
    <text evidence="1">Belongs to the V-ATPase F subunit family.</text>
</comment>
<dbReference type="EMBL" id="WJBD01000021">
    <property type="protein sequence ID" value="MBC3889626.1"/>
    <property type="molecule type" value="Genomic_DNA"/>
</dbReference>
<comment type="caution">
    <text evidence="4">The sequence shown here is derived from an EMBL/GenBank/DDBJ whole genome shotgun (WGS) entry which is preliminary data.</text>
</comment>
<dbReference type="InterPro" id="IPR008218">
    <property type="entry name" value="ATPase_V1-cplx_f_g_su"/>
</dbReference>
<name>A0A923KYG0_9FIRM</name>
<dbReference type="GO" id="GO:0046961">
    <property type="term" value="F:proton-transporting ATPase activity, rotational mechanism"/>
    <property type="evidence" value="ECO:0007669"/>
    <property type="project" value="InterPro"/>
</dbReference>
<evidence type="ECO:0000256" key="1">
    <source>
        <dbReference type="ARBA" id="ARBA00010148"/>
    </source>
</evidence>
<dbReference type="AlphaFoldDB" id="A0A923KYG0"/>
<dbReference type="OrthoDB" id="46791at2"/>
<dbReference type="Pfam" id="PF01990">
    <property type="entry name" value="ATP-synt_F"/>
    <property type="match status" value="1"/>
</dbReference>
<dbReference type="InterPro" id="IPR036906">
    <property type="entry name" value="ATPase_V1_fsu_sf"/>
</dbReference>
<evidence type="ECO:0000256" key="2">
    <source>
        <dbReference type="ARBA" id="ARBA00022448"/>
    </source>
</evidence>
<evidence type="ECO:0000313" key="5">
    <source>
        <dbReference type="Proteomes" id="UP000616595"/>
    </source>
</evidence>
<accession>A0A923KYG0</accession>
<keyword evidence="5" id="KW-1185">Reference proteome</keyword>
<sequence length="100" mass="11548">MKSYVISENRDSYLGMKLAGIEGVYLRKKNEIEIAFKETLKNKEIGIIFLSEKASLMIEAEVLEAKKKQFVPLITIIPDRYGYQRDEGLIMRYIKESVGL</sequence>
<keyword evidence="2" id="KW-0813">Transport</keyword>
<reference evidence="4" key="1">
    <citation type="submission" date="2019-10" db="EMBL/GenBank/DDBJ databases">
        <authorList>
            <person name="Ross D.E."/>
            <person name="Gulliver D."/>
        </authorList>
    </citation>
    <scope>NUCLEOTIDE SEQUENCE</scope>
    <source>
        <strain evidence="4">DER-2019</strain>
    </source>
</reference>
<dbReference type="Gene3D" id="3.40.50.10580">
    <property type="entry name" value="ATPase, V1 complex, subunit F"/>
    <property type="match status" value="1"/>
</dbReference>
<keyword evidence="3" id="KW-0406">Ion transport</keyword>
<dbReference type="Proteomes" id="UP000616595">
    <property type="component" value="Unassembled WGS sequence"/>
</dbReference>
<organism evidence="4 5">
    <name type="scientific">Acetobacterium paludosum</name>
    <dbReference type="NCBI Taxonomy" id="52693"/>
    <lineage>
        <taxon>Bacteria</taxon>
        <taxon>Bacillati</taxon>
        <taxon>Bacillota</taxon>
        <taxon>Clostridia</taxon>
        <taxon>Eubacteriales</taxon>
        <taxon>Eubacteriaceae</taxon>
        <taxon>Acetobacterium</taxon>
    </lineage>
</organism>
<dbReference type="RefSeq" id="WP_148567284.1">
    <property type="nucleotide sequence ID" value="NZ_RXYA01000008.1"/>
</dbReference>
<gene>
    <name evidence="4" type="ORF">GH810_15035</name>
</gene>
<protein>
    <submittedName>
        <fullName evidence="4">ATPase</fullName>
    </submittedName>
</protein>
<reference evidence="4" key="2">
    <citation type="submission" date="2020-10" db="EMBL/GenBank/DDBJ databases">
        <title>Comparative genomics of the Acetobacterium genus.</title>
        <authorList>
            <person name="Marshall C."/>
            <person name="May H."/>
            <person name="Norman S."/>
        </authorList>
    </citation>
    <scope>NUCLEOTIDE SEQUENCE</scope>
    <source>
        <strain evidence="4">DER-2019</strain>
    </source>
</reference>
<evidence type="ECO:0000256" key="3">
    <source>
        <dbReference type="ARBA" id="ARBA00023065"/>
    </source>
</evidence>
<proteinExistence type="inferred from homology"/>
<evidence type="ECO:0000313" key="4">
    <source>
        <dbReference type="EMBL" id="MBC3889626.1"/>
    </source>
</evidence>
<dbReference type="SUPFAM" id="SSF159468">
    <property type="entry name" value="AtpF-like"/>
    <property type="match status" value="1"/>
</dbReference>